<sequence>MATTIPLPPPPHEPTPPNTHIPSSFLILPAELRNQVYTHLFHPVSPVIISFCHHLRDTKIPSPQPTLSFRSNTPFPVALFRTCRQMYTEASSVFYSGNEFLLYTKGVTGICFLTTVLLFLQSIGETQARRVRRVVFERINACTPVCHHRSYMYWGTPLFGTRTEEGVVEVTGLLRVFWEGGLRLGLKNYGSLVCGVAVKRDGSGGWVSWGSTPPHGMHNKAWPRYSPHTNIIFNSSPSSLDVGKTLLSIAPRPTPTLLTLPKPLRTHIINLAVFPPGESIELHVDTATKFPLGLPHVNKTFRAALWPTSLIARRYILKTCSSSPRSDFNGFSGLRQVLRKVIMYARPSDSAGVALTLGHGYPGVEEIVLEFNLEASVRFEELRISVLPLVMETREIGGGGEADVVVRVCWGSGRRDWRVGLEKLRGVVVDALRGMAVKEGGGRRDGKWELQVWVNGLGDVVDTVVEAVDIMTGGQAGGFCGSSEGVR</sequence>
<dbReference type="EMBL" id="KE747810">
    <property type="protein sequence ID" value="RMZ67490.1"/>
    <property type="molecule type" value="Genomic_DNA"/>
</dbReference>
<evidence type="ECO:0000313" key="2">
    <source>
        <dbReference type="Proteomes" id="UP000265663"/>
    </source>
</evidence>
<reference evidence="1 2" key="1">
    <citation type="journal article" date="2014" name="PLoS ONE">
        <title>De novo Genome Assembly of the Fungal Plant Pathogen Pyrenophora semeniperda.</title>
        <authorList>
            <person name="Soliai M.M."/>
            <person name="Meyer S.E."/>
            <person name="Udall J.A."/>
            <person name="Elzinga D.E."/>
            <person name="Hermansen R.A."/>
            <person name="Bodily P.M."/>
            <person name="Hart A.A."/>
            <person name="Coleman C.E."/>
        </authorList>
    </citation>
    <scope>NUCLEOTIDE SEQUENCE [LARGE SCALE GENOMIC DNA]</scope>
    <source>
        <strain evidence="1 2">CCB06</strain>
        <tissue evidence="1">Mycelium</tissue>
    </source>
</reference>
<evidence type="ECO:0008006" key="3">
    <source>
        <dbReference type="Google" id="ProtNLM"/>
    </source>
</evidence>
<proteinExistence type="predicted"/>
<protein>
    <recommendedName>
        <fullName evidence="3">F-box domain-containing protein</fullName>
    </recommendedName>
</protein>
<evidence type="ECO:0000313" key="1">
    <source>
        <dbReference type="EMBL" id="RMZ67490.1"/>
    </source>
</evidence>
<gene>
    <name evidence="1" type="ORF">GMOD_00001422</name>
</gene>
<dbReference type="PANTHER" id="PTHR42085:SF2">
    <property type="entry name" value="F-BOX DOMAIN-CONTAINING PROTEIN"/>
    <property type="match status" value="1"/>
</dbReference>
<dbReference type="AlphaFoldDB" id="A0A3M7LZ95"/>
<dbReference type="InterPro" id="IPR038883">
    <property type="entry name" value="AN11006-like"/>
</dbReference>
<dbReference type="Proteomes" id="UP000265663">
    <property type="component" value="Unassembled WGS sequence"/>
</dbReference>
<name>A0A3M7LZ95_9PLEO</name>
<dbReference type="PANTHER" id="PTHR42085">
    <property type="entry name" value="F-BOX DOMAIN-CONTAINING PROTEIN"/>
    <property type="match status" value="1"/>
</dbReference>
<keyword evidence="2" id="KW-1185">Reference proteome</keyword>
<organism evidence="1 2">
    <name type="scientific">Pyrenophora seminiperda CCB06</name>
    <dbReference type="NCBI Taxonomy" id="1302712"/>
    <lineage>
        <taxon>Eukaryota</taxon>
        <taxon>Fungi</taxon>
        <taxon>Dikarya</taxon>
        <taxon>Ascomycota</taxon>
        <taxon>Pezizomycotina</taxon>
        <taxon>Dothideomycetes</taxon>
        <taxon>Pleosporomycetidae</taxon>
        <taxon>Pleosporales</taxon>
        <taxon>Pleosporineae</taxon>
        <taxon>Pleosporaceae</taxon>
        <taxon>Pyrenophora</taxon>
    </lineage>
</organism>
<dbReference type="OrthoDB" id="3801356at2759"/>
<accession>A0A3M7LZ95</accession>